<dbReference type="STRING" id="396776.A0A0J8RIN4"/>
<feature type="compositionally biased region" description="Basic and acidic residues" evidence="17">
    <location>
        <begin position="190"/>
        <end position="200"/>
    </location>
</feature>
<evidence type="ECO:0000256" key="1">
    <source>
        <dbReference type="ARBA" id="ARBA00004123"/>
    </source>
</evidence>
<keyword evidence="7" id="KW-0013">ADP-ribosylation</keyword>
<dbReference type="CDD" id="cd07997">
    <property type="entry name" value="WGR_PARP"/>
    <property type="match status" value="1"/>
</dbReference>
<dbReference type="AlphaFoldDB" id="A0A0J8RIN4"/>
<name>A0A0J8RIN4_COCIT</name>
<dbReference type="GO" id="GO:0008270">
    <property type="term" value="F:zinc ion binding"/>
    <property type="evidence" value="ECO:0007669"/>
    <property type="project" value="UniProtKB-KW"/>
</dbReference>
<feature type="domain" description="PARP alpha-helical" evidence="20">
    <location>
        <begin position="343"/>
        <end position="461"/>
    </location>
</feature>
<feature type="compositionally biased region" description="Polar residues" evidence="17">
    <location>
        <begin position="165"/>
        <end position="178"/>
    </location>
</feature>
<feature type="coiled-coil region" evidence="16">
    <location>
        <begin position="312"/>
        <end position="340"/>
    </location>
</feature>
<dbReference type="SUPFAM" id="SSF56399">
    <property type="entry name" value="ADP-ribosylation"/>
    <property type="match status" value="1"/>
</dbReference>
<dbReference type="PROSITE" id="PS51059">
    <property type="entry name" value="PARP_CATALYTIC"/>
    <property type="match status" value="1"/>
</dbReference>
<feature type="domain" description="BRCT" evidence="18">
    <location>
        <begin position="1"/>
        <end position="94"/>
    </location>
</feature>
<evidence type="ECO:0000259" key="19">
    <source>
        <dbReference type="PROSITE" id="PS51059"/>
    </source>
</evidence>
<evidence type="ECO:0000256" key="10">
    <source>
        <dbReference type="ARBA" id="ARBA00023027"/>
    </source>
</evidence>
<dbReference type="InterPro" id="IPR050800">
    <property type="entry name" value="ARTD/PARP"/>
</dbReference>
<organism evidence="22 23">
    <name type="scientific">Coccidioides immitis H538.4</name>
    <dbReference type="NCBI Taxonomy" id="396776"/>
    <lineage>
        <taxon>Eukaryota</taxon>
        <taxon>Fungi</taxon>
        <taxon>Dikarya</taxon>
        <taxon>Ascomycota</taxon>
        <taxon>Pezizomycotina</taxon>
        <taxon>Eurotiomycetes</taxon>
        <taxon>Eurotiomycetidae</taxon>
        <taxon>Onygenales</taxon>
        <taxon>Onygenaceae</taxon>
        <taxon>Coccidioides</taxon>
    </lineage>
</organism>
<dbReference type="EC" id="2.4.2.-" evidence="15"/>
<evidence type="ECO:0000256" key="16">
    <source>
        <dbReference type="SAM" id="Coils"/>
    </source>
</evidence>
<evidence type="ECO:0000256" key="3">
    <source>
        <dbReference type="ARBA" id="ARBA00022679"/>
    </source>
</evidence>
<evidence type="ECO:0000256" key="17">
    <source>
        <dbReference type="SAM" id="MobiDB-lite"/>
    </source>
</evidence>
<dbReference type="InterPro" id="IPR036930">
    <property type="entry name" value="WGR_dom_sf"/>
</dbReference>
<dbReference type="SUPFAM" id="SSF47587">
    <property type="entry name" value="Domain of poly(ADP-ribose) polymerase"/>
    <property type="match status" value="1"/>
</dbReference>
<evidence type="ECO:0000313" key="22">
    <source>
        <dbReference type="EMBL" id="KMU84707.1"/>
    </source>
</evidence>
<dbReference type="CDD" id="cd01437">
    <property type="entry name" value="parp_like"/>
    <property type="match status" value="1"/>
</dbReference>
<dbReference type="PROSITE" id="PS51060">
    <property type="entry name" value="PARP_ALPHA_HD"/>
    <property type="match status" value="1"/>
</dbReference>
<dbReference type="Proteomes" id="UP000054563">
    <property type="component" value="Unassembled WGS sequence"/>
</dbReference>
<dbReference type="OrthoDB" id="2017365at2759"/>
<evidence type="ECO:0000256" key="4">
    <source>
        <dbReference type="ARBA" id="ARBA00022695"/>
    </source>
</evidence>
<feature type="domain" description="PARP catalytic" evidence="19">
    <location>
        <begin position="473"/>
        <end position="709"/>
    </location>
</feature>
<dbReference type="eggNOG" id="KOG1282">
    <property type="taxonomic scope" value="Eukaryota"/>
</dbReference>
<dbReference type="FunFam" id="1.20.142.10:FF:000002">
    <property type="entry name" value="Poly [ADP-ribose] polymerase"/>
    <property type="match status" value="1"/>
</dbReference>
<dbReference type="GO" id="GO:0005730">
    <property type="term" value="C:nucleolus"/>
    <property type="evidence" value="ECO:0007669"/>
    <property type="project" value="TreeGrafter"/>
</dbReference>
<keyword evidence="16" id="KW-0175">Coiled coil</keyword>
<keyword evidence="4" id="KW-0548">Nucleotidyltransferase</keyword>
<keyword evidence="10 15" id="KW-0520">NAD</keyword>
<dbReference type="GO" id="GO:0006302">
    <property type="term" value="P:double-strand break repair"/>
    <property type="evidence" value="ECO:0007669"/>
    <property type="project" value="TreeGrafter"/>
</dbReference>
<accession>A0A0J8RIN4</accession>
<comment type="similarity">
    <text evidence="13">Belongs to the ARTD/PARP family.</text>
</comment>
<evidence type="ECO:0000256" key="12">
    <source>
        <dbReference type="ARBA" id="ARBA00023242"/>
    </source>
</evidence>
<dbReference type="Pfam" id="PF05406">
    <property type="entry name" value="WGR"/>
    <property type="match status" value="1"/>
</dbReference>
<dbReference type="InterPro" id="IPR036616">
    <property type="entry name" value="Poly(ADP-ribose)pol_reg_dom_sf"/>
</dbReference>
<dbReference type="PANTHER" id="PTHR10459">
    <property type="entry name" value="DNA LIGASE"/>
    <property type="match status" value="1"/>
</dbReference>
<evidence type="ECO:0000259" key="20">
    <source>
        <dbReference type="PROSITE" id="PS51060"/>
    </source>
</evidence>
<dbReference type="SUPFAM" id="SSF142921">
    <property type="entry name" value="WGR domain-like"/>
    <property type="match status" value="1"/>
</dbReference>
<dbReference type="SUPFAM" id="SSF52113">
    <property type="entry name" value="BRCT domain"/>
    <property type="match status" value="1"/>
</dbReference>
<reference evidence="23" key="1">
    <citation type="journal article" date="2010" name="Genome Res.">
        <title>Population genomic sequencing of Coccidioides fungi reveals recent hybridization and transposon control.</title>
        <authorList>
            <person name="Neafsey D.E."/>
            <person name="Barker B.M."/>
            <person name="Sharpton T.J."/>
            <person name="Stajich J.E."/>
            <person name="Park D.J."/>
            <person name="Whiston E."/>
            <person name="Hung C.-Y."/>
            <person name="McMahan C."/>
            <person name="White J."/>
            <person name="Sykes S."/>
            <person name="Heiman D."/>
            <person name="Young S."/>
            <person name="Zeng Q."/>
            <person name="Abouelleil A."/>
            <person name="Aftuck L."/>
            <person name="Bessette D."/>
            <person name="Brown A."/>
            <person name="FitzGerald M."/>
            <person name="Lui A."/>
            <person name="Macdonald J.P."/>
            <person name="Priest M."/>
            <person name="Orbach M.J."/>
            <person name="Galgiani J.N."/>
            <person name="Kirkland T.N."/>
            <person name="Cole G.T."/>
            <person name="Birren B.W."/>
            <person name="Henn M.R."/>
            <person name="Taylor J.W."/>
            <person name="Rounsley S.D."/>
        </authorList>
    </citation>
    <scope>NUCLEOTIDE SEQUENCE [LARGE SCALE GENOMIC DNA]</scope>
    <source>
        <strain evidence="23">H538.4</strain>
    </source>
</reference>
<dbReference type="GO" id="GO:1990404">
    <property type="term" value="F:NAD+-protein mono-ADP-ribosyltransferase activity"/>
    <property type="evidence" value="ECO:0007669"/>
    <property type="project" value="TreeGrafter"/>
</dbReference>
<dbReference type="Gene3D" id="3.40.50.10190">
    <property type="entry name" value="BRCT domain"/>
    <property type="match status" value="1"/>
</dbReference>
<evidence type="ECO:0000259" key="18">
    <source>
        <dbReference type="PROSITE" id="PS50172"/>
    </source>
</evidence>
<dbReference type="InterPro" id="IPR012317">
    <property type="entry name" value="Poly(ADP-ribose)pol_cat_dom"/>
</dbReference>
<evidence type="ECO:0000256" key="13">
    <source>
        <dbReference type="ARBA" id="ARBA00024347"/>
    </source>
</evidence>
<gene>
    <name evidence="22" type="ORF">CIHG_02491</name>
</gene>
<evidence type="ECO:0000256" key="15">
    <source>
        <dbReference type="RuleBase" id="RU362114"/>
    </source>
</evidence>
<evidence type="ECO:0000256" key="5">
    <source>
        <dbReference type="ARBA" id="ARBA00022723"/>
    </source>
</evidence>
<keyword evidence="3 15" id="KW-0808">Transferase</keyword>
<dbReference type="Pfam" id="PF00644">
    <property type="entry name" value="PARP"/>
    <property type="match status" value="1"/>
</dbReference>
<dbReference type="GO" id="GO:0003950">
    <property type="term" value="F:NAD+ poly-ADP-ribosyltransferase activity"/>
    <property type="evidence" value="ECO:0007669"/>
    <property type="project" value="UniProtKB-UniRule"/>
</dbReference>
<evidence type="ECO:0000313" key="23">
    <source>
        <dbReference type="Proteomes" id="UP000054563"/>
    </source>
</evidence>
<feature type="compositionally biased region" description="Low complexity" evidence="17">
    <location>
        <begin position="127"/>
        <end position="153"/>
    </location>
</feature>
<dbReference type="PROSITE" id="PS50172">
    <property type="entry name" value="BRCT"/>
    <property type="match status" value="1"/>
</dbReference>
<dbReference type="GO" id="GO:0016779">
    <property type="term" value="F:nucleotidyltransferase activity"/>
    <property type="evidence" value="ECO:0007669"/>
    <property type="project" value="UniProtKB-KW"/>
</dbReference>
<keyword evidence="11" id="KW-0238">DNA-binding</keyword>
<dbReference type="VEuPathDB" id="FungiDB:CIHG_02491"/>
<dbReference type="GO" id="GO:0003677">
    <property type="term" value="F:DNA binding"/>
    <property type="evidence" value="ECO:0007669"/>
    <property type="project" value="UniProtKB-KW"/>
</dbReference>
<protein>
    <recommendedName>
        <fullName evidence="15">Poly [ADP-ribose] polymerase</fullName>
        <shortName evidence="15">PARP</shortName>
        <ecNumber evidence="15">2.4.2.-</ecNumber>
    </recommendedName>
</protein>
<dbReference type="eggNOG" id="KOG1037">
    <property type="taxonomic scope" value="Eukaryota"/>
</dbReference>
<dbReference type="GO" id="GO:0070212">
    <property type="term" value="P:protein poly-ADP-ribosylation"/>
    <property type="evidence" value="ECO:0007669"/>
    <property type="project" value="TreeGrafter"/>
</dbReference>
<sequence length="709" mass="79590">MPAVFKNKTVVLSGTFPGYKQADLKNLIETNGGTFSAKVTDDCTHLVCTQKEFENNGTKNKQASSITGISIVSSAWLFESVSSKKCKKESEYLWSTLNKTQAAATSAPNGTADATAATNPRRSARNSQAQAQSQTQPQPQSQPQPQHQTKSQAKAPKKNNKRALDSTTGGTITDTAQADTEPPAKKKKETKAETQRKIDIPVDSGFSNRQNYHVYVDPDGLIYDAALNQTNRMNNNNKFYFIQILEPNDMSGQYTTWMRWGRVGEFGQSSFYKDQSLEAAISTFGKKFKDKSGLSWKNRFDSPKAGKYMFLERDYEVESEDEKEEKVKKEDEEEEEVEVKMAECTLSEPIQHVVSLIFNQSYWANAMATLDYDANKLPLGKLSKRTLQKGFELLKDLSDMVNNGQFHGTALEIINNQYFTVIPHALGRGRIPLINNERMIKKEIALLEALTDMEIANEILKGSKKSDAADPIHPLDQQFAGLGLQEMTPLDPEGTEYRQLEDYLIKTHGDTHYIKYNLKYIFRIERKDENDRFLNSPYANIKNSNRRLLWHGSRTTNYGGILSQGLRIAPPEAPVTGYMFGKGVYFADISSKSANYCCHHNSGNTGLLLLCDVELGDPMLELTHSDYHAGDRAKDENKLATLGMGRTVPYGWRDAGSVHEDLAGALMPDTTEAPRSCDDGQNRSLYYNEYIVYDVAQIRIKYLFCVGMS</sequence>
<evidence type="ECO:0000259" key="21">
    <source>
        <dbReference type="PROSITE" id="PS51977"/>
    </source>
</evidence>
<keyword evidence="12" id="KW-0539">Nucleus</keyword>
<dbReference type="InterPro" id="IPR036420">
    <property type="entry name" value="BRCT_dom_sf"/>
</dbReference>
<proteinExistence type="inferred from homology"/>
<dbReference type="InterPro" id="IPR004102">
    <property type="entry name" value="Poly(ADP-ribose)pol_reg_dom"/>
</dbReference>
<evidence type="ECO:0000256" key="6">
    <source>
        <dbReference type="ARBA" id="ARBA00022737"/>
    </source>
</evidence>
<evidence type="ECO:0000256" key="7">
    <source>
        <dbReference type="ARBA" id="ARBA00022765"/>
    </source>
</evidence>
<dbReference type="SMART" id="SM00292">
    <property type="entry name" value="BRCT"/>
    <property type="match status" value="1"/>
</dbReference>
<dbReference type="SMART" id="SM00773">
    <property type="entry name" value="WGR"/>
    <property type="match status" value="1"/>
</dbReference>
<keyword evidence="2 15" id="KW-0328">Glycosyltransferase</keyword>
<evidence type="ECO:0000256" key="8">
    <source>
        <dbReference type="ARBA" id="ARBA00022771"/>
    </source>
</evidence>
<dbReference type="InterPro" id="IPR001357">
    <property type="entry name" value="BRCT_dom"/>
</dbReference>
<dbReference type="Gene3D" id="1.20.142.10">
    <property type="entry name" value="Poly(ADP-ribose) polymerase, regulatory domain"/>
    <property type="match status" value="1"/>
</dbReference>
<dbReference type="EMBL" id="DS016986">
    <property type="protein sequence ID" value="KMU84707.1"/>
    <property type="molecule type" value="Genomic_DNA"/>
</dbReference>
<feature type="region of interest" description="Disordered" evidence="17">
    <location>
        <begin position="102"/>
        <end position="204"/>
    </location>
</feature>
<keyword evidence="5" id="KW-0479">Metal-binding</keyword>
<dbReference type="InterPro" id="IPR008893">
    <property type="entry name" value="WGR_domain"/>
</dbReference>
<comment type="catalytic activity">
    <reaction evidence="14">
        <text>NAD(+) + (ADP-D-ribosyl)n-acceptor = nicotinamide + (ADP-D-ribosyl)n+1-acceptor + H(+).</text>
        <dbReference type="EC" id="2.4.2.30"/>
    </reaction>
</comment>
<dbReference type="Pfam" id="PF02877">
    <property type="entry name" value="PARP_reg"/>
    <property type="match status" value="1"/>
</dbReference>
<dbReference type="PANTHER" id="PTHR10459:SF60">
    <property type="entry name" value="POLY [ADP-RIBOSE] POLYMERASE 2"/>
    <property type="match status" value="1"/>
</dbReference>
<evidence type="ECO:0000256" key="11">
    <source>
        <dbReference type="ARBA" id="ARBA00023125"/>
    </source>
</evidence>
<evidence type="ECO:0000256" key="14">
    <source>
        <dbReference type="ARBA" id="ARBA00033987"/>
    </source>
</evidence>
<dbReference type="Pfam" id="PF00533">
    <property type="entry name" value="BRCT"/>
    <property type="match status" value="1"/>
</dbReference>
<keyword evidence="9" id="KW-0862">Zinc</keyword>
<dbReference type="PROSITE" id="PS51977">
    <property type="entry name" value="WGR"/>
    <property type="match status" value="1"/>
</dbReference>
<keyword evidence="8" id="KW-0863">Zinc-finger</keyword>
<keyword evidence="6" id="KW-0677">Repeat</keyword>
<dbReference type="Gene3D" id="3.90.228.10">
    <property type="match status" value="1"/>
</dbReference>
<evidence type="ECO:0000256" key="9">
    <source>
        <dbReference type="ARBA" id="ARBA00022833"/>
    </source>
</evidence>
<comment type="subcellular location">
    <subcellularLocation>
        <location evidence="1">Nucleus</location>
    </subcellularLocation>
</comment>
<evidence type="ECO:0000256" key="2">
    <source>
        <dbReference type="ARBA" id="ARBA00022676"/>
    </source>
</evidence>
<feature type="domain" description="WGR" evidence="21">
    <location>
        <begin position="211"/>
        <end position="308"/>
    </location>
</feature>